<evidence type="ECO:0000313" key="10">
    <source>
        <dbReference type="EMBL" id="QGU95935.1"/>
    </source>
</evidence>
<evidence type="ECO:0000313" key="11">
    <source>
        <dbReference type="Proteomes" id="UP000422764"/>
    </source>
</evidence>
<dbReference type="Gene3D" id="3.30.1330.60">
    <property type="entry name" value="OmpA-like domain"/>
    <property type="match status" value="1"/>
</dbReference>
<dbReference type="Pfam" id="PF13677">
    <property type="entry name" value="MotB_plug"/>
    <property type="match status" value="1"/>
</dbReference>
<dbReference type="InterPro" id="IPR050330">
    <property type="entry name" value="Bact_OuterMem_StrucFunc"/>
</dbReference>
<dbReference type="Proteomes" id="UP000422764">
    <property type="component" value="Chromosome"/>
</dbReference>
<dbReference type="InterPro" id="IPR036737">
    <property type="entry name" value="OmpA-like_sf"/>
</dbReference>
<evidence type="ECO:0000256" key="2">
    <source>
        <dbReference type="ARBA" id="ARBA00008914"/>
    </source>
</evidence>
<protein>
    <submittedName>
        <fullName evidence="10">OmpA family protein</fullName>
    </submittedName>
</protein>
<dbReference type="InterPro" id="IPR025713">
    <property type="entry name" value="MotB-like_N_dom"/>
</dbReference>
<evidence type="ECO:0000256" key="6">
    <source>
        <dbReference type="ARBA" id="ARBA00023136"/>
    </source>
</evidence>
<feature type="domain" description="OmpA-like" evidence="9">
    <location>
        <begin position="115"/>
        <end position="238"/>
    </location>
</feature>
<keyword evidence="4 8" id="KW-0812">Transmembrane</keyword>
<proteinExistence type="inferred from homology"/>
<evidence type="ECO:0000256" key="4">
    <source>
        <dbReference type="ARBA" id="ARBA00022692"/>
    </source>
</evidence>
<accession>A0A6I6FDI9</accession>
<evidence type="ECO:0000256" key="8">
    <source>
        <dbReference type="SAM" id="Phobius"/>
    </source>
</evidence>
<dbReference type="PROSITE" id="PS51123">
    <property type="entry name" value="OMPA_2"/>
    <property type="match status" value="1"/>
</dbReference>
<name>A0A6I6FDI9_9CLOT</name>
<dbReference type="PANTHER" id="PTHR30329">
    <property type="entry name" value="STATOR ELEMENT OF FLAGELLAR MOTOR COMPLEX"/>
    <property type="match status" value="1"/>
</dbReference>
<evidence type="ECO:0000256" key="1">
    <source>
        <dbReference type="ARBA" id="ARBA00004162"/>
    </source>
</evidence>
<organism evidence="10 11">
    <name type="scientific">Clostridium bovifaecis</name>
    <dbReference type="NCBI Taxonomy" id="2184719"/>
    <lineage>
        <taxon>Bacteria</taxon>
        <taxon>Bacillati</taxon>
        <taxon>Bacillota</taxon>
        <taxon>Clostridia</taxon>
        <taxon>Eubacteriales</taxon>
        <taxon>Clostridiaceae</taxon>
        <taxon>Clostridium</taxon>
    </lineage>
</organism>
<evidence type="ECO:0000256" key="3">
    <source>
        <dbReference type="ARBA" id="ARBA00022475"/>
    </source>
</evidence>
<dbReference type="SUPFAM" id="SSF103088">
    <property type="entry name" value="OmpA-like"/>
    <property type="match status" value="1"/>
</dbReference>
<dbReference type="PANTHER" id="PTHR30329:SF21">
    <property type="entry name" value="LIPOPROTEIN YIAD-RELATED"/>
    <property type="match status" value="1"/>
</dbReference>
<comment type="similarity">
    <text evidence="2">Belongs to the MotB family.</text>
</comment>
<dbReference type="CDD" id="cd07185">
    <property type="entry name" value="OmpA_C-like"/>
    <property type="match status" value="1"/>
</dbReference>
<evidence type="ECO:0000259" key="9">
    <source>
        <dbReference type="PROSITE" id="PS51123"/>
    </source>
</evidence>
<evidence type="ECO:0000256" key="5">
    <source>
        <dbReference type="ARBA" id="ARBA00022989"/>
    </source>
</evidence>
<dbReference type="GO" id="GO:0005886">
    <property type="term" value="C:plasma membrane"/>
    <property type="evidence" value="ECO:0007669"/>
    <property type="project" value="UniProtKB-SubCell"/>
</dbReference>
<dbReference type="Pfam" id="PF00691">
    <property type="entry name" value="OmpA"/>
    <property type="match status" value="1"/>
</dbReference>
<keyword evidence="6 7" id="KW-0472">Membrane</keyword>
<keyword evidence="3" id="KW-1003">Cell membrane</keyword>
<feature type="transmembrane region" description="Helical" evidence="8">
    <location>
        <begin position="20"/>
        <end position="39"/>
    </location>
</feature>
<sequence>MADNYNMDEDEDGGGSEWLATYGDLVTLLLCFFILLFSMSSTDAAKFKQVVASLNAMGIMGETGNMGSNAGESIVNLNPNNIGNGTQQMDDIYKEVKEIIDSGGLTKDVQVKRVDKGVLLRFKDEILFDEGQANLKQDAKNNLSKLGEALRRYNKMIRIEGHTDNIPIHNDEFKSNWDLSTARAISVVRYFTEELPEDKRFNAKNFEVSGYGEYHPIVPNDTTENMKKNRRIEITIRQ</sequence>
<dbReference type="AlphaFoldDB" id="A0A6I6FDI9"/>
<dbReference type="InterPro" id="IPR006665">
    <property type="entry name" value="OmpA-like"/>
</dbReference>
<comment type="subcellular location">
    <subcellularLocation>
        <location evidence="1">Cell membrane</location>
        <topology evidence="1">Single-pass membrane protein</topology>
    </subcellularLocation>
</comment>
<evidence type="ECO:0000256" key="7">
    <source>
        <dbReference type="PROSITE-ProRule" id="PRU00473"/>
    </source>
</evidence>
<keyword evidence="11" id="KW-1185">Reference proteome</keyword>
<reference evidence="10 11" key="1">
    <citation type="submission" date="2019-12" db="EMBL/GenBank/DDBJ databases">
        <title>Genome sequenceing of Clostridium bovifaecis.</title>
        <authorList>
            <person name="Yao Y."/>
        </authorList>
    </citation>
    <scope>NUCLEOTIDE SEQUENCE [LARGE SCALE GENOMIC DNA]</scope>
    <source>
        <strain evidence="10 11">BXX</strain>
    </source>
</reference>
<keyword evidence="5 8" id="KW-1133">Transmembrane helix</keyword>
<dbReference type="EMBL" id="CP046522">
    <property type="protein sequence ID" value="QGU95935.1"/>
    <property type="molecule type" value="Genomic_DNA"/>
</dbReference>
<gene>
    <name evidence="10" type="ORF">GOM49_13285</name>
</gene>